<dbReference type="STRING" id="578458.D8QDE3"/>
<protein>
    <submittedName>
        <fullName evidence="6">Uncharacterized protein</fullName>
    </submittedName>
</protein>
<dbReference type="EMBL" id="GL377310">
    <property type="protein sequence ID" value="EFI93664.1"/>
    <property type="molecule type" value="Genomic_DNA"/>
</dbReference>
<keyword evidence="7" id="KW-1185">Reference proteome</keyword>
<keyword evidence="4 5" id="KW-0472">Membrane</keyword>
<dbReference type="Pfam" id="PF00335">
    <property type="entry name" value="Tetraspanin"/>
    <property type="match status" value="1"/>
</dbReference>
<comment type="subcellular location">
    <subcellularLocation>
        <location evidence="1">Membrane</location>
        <topology evidence="1">Multi-pass membrane protein</topology>
    </subcellularLocation>
</comment>
<sequence length="211" mass="23771">MVYGVRSRKFCCCLPVRLGVFVMTLFGVCGGGLIAGVSWYTLAHKESNYAARVDSTELKVGAAIYTLLTLICLFGLIGCVFRLRGLVRIFLFMLALHFIVSVGTGIWSLVQFFHDSKQEWIDKCIDSFQDWESTNKNSDVDEQNLCKAAYSAARWSVPVVWVIAWILELYGLIIVDNYVDQLTDERRAKESRYVALDEAKVGLVRSPHSPV</sequence>
<feature type="transmembrane region" description="Helical" evidence="5">
    <location>
        <begin position="90"/>
        <end position="110"/>
    </location>
</feature>
<keyword evidence="2 5" id="KW-0812">Transmembrane</keyword>
<reference evidence="6 7" key="1">
    <citation type="journal article" date="2010" name="Nat. Biotechnol.">
        <title>Genome sequence of the model mushroom Schizophyllum commune.</title>
        <authorList>
            <person name="Ohm R.A."/>
            <person name="de Jong J.F."/>
            <person name="Lugones L.G."/>
            <person name="Aerts A."/>
            <person name="Kothe E."/>
            <person name="Stajich J.E."/>
            <person name="de Vries R.P."/>
            <person name="Record E."/>
            <person name="Levasseur A."/>
            <person name="Baker S.E."/>
            <person name="Bartholomew K.A."/>
            <person name="Coutinho P.M."/>
            <person name="Erdmann S."/>
            <person name="Fowler T.J."/>
            <person name="Gathman A.C."/>
            <person name="Lombard V."/>
            <person name="Henrissat B."/>
            <person name="Knabe N."/>
            <person name="Kuees U."/>
            <person name="Lilly W.W."/>
            <person name="Lindquist E."/>
            <person name="Lucas S."/>
            <person name="Magnuson J.K."/>
            <person name="Piumi F."/>
            <person name="Raudaskoski M."/>
            <person name="Salamov A."/>
            <person name="Schmutz J."/>
            <person name="Schwarze F.W.M.R."/>
            <person name="vanKuyk P.A."/>
            <person name="Horton J.S."/>
            <person name="Grigoriev I.V."/>
            <person name="Woesten H.A.B."/>
        </authorList>
    </citation>
    <scope>NUCLEOTIDE SEQUENCE [LARGE SCALE GENOMIC DNA]</scope>
    <source>
        <strain evidence="7">H4-8 / FGSC 9210</strain>
    </source>
</reference>
<name>D8QDE3_SCHCM</name>
<feature type="transmembrane region" description="Helical" evidence="5">
    <location>
        <begin position="159"/>
        <end position="179"/>
    </location>
</feature>
<dbReference type="OrthoDB" id="3239304at2759"/>
<dbReference type="GeneID" id="9590366"/>
<keyword evidence="3 5" id="KW-1133">Transmembrane helix</keyword>
<dbReference type="AlphaFoldDB" id="D8QDE3"/>
<dbReference type="InParanoid" id="D8QDE3"/>
<evidence type="ECO:0000256" key="2">
    <source>
        <dbReference type="ARBA" id="ARBA00022692"/>
    </source>
</evidence>
<feature type="transmembrane region" description="Helical" evidence="5">
    <location>
        <begin position="62"/>
        <end position="83"/>
    </location>
</feature>
<dbReference type="Proteomes" id="UP000007431">
    <property type="component" value="Unassembled WGS sequence"/>
</dbReference>
<evidence type="ECO:0000256" key="1">
    <source>
        <dbReference type="ARBA" id="ARBA00004141"/>
    </source>
</evidence>
<evidence type="ECO:0000256" key="4">
    <source>
        <dbReference type="ARBA" id="ARBA00023136"/>
    </source>
</evidence>
<gene>
    <name evidence="6" type="ORF">SCHCODRAFT_111884</name>
</gene>
<evidence type="ECO:0000313" key="7">
    <source>
        <dbReference type="Proteomes" id="UP000007431"/>
    </source>
</evidence>
<feature type="non-terminal residue" evidence="6">
    <location>
        <position position="211"/>
    </location>
</feature>
<evidence type="ECO:0000313" key="6">
    <source>
        <dbReference type="EMBL" id="EFI93664.1"/>
    </source>
</evidence>
<proteinExistence type="predicted"/>
<dbReference type="eggNOG" id="ENOG502SFXY">
    <property type="taxonomic scope" value="Eukaryota"/>
</dbReference>
<dbReference type="HOGENOM" id="CLU_083659_2_0_1"/>
<dbReference type="GO" id="GO:0016020">
    <property type="term" value="C:membrane"/>
    <property type="evidence" value="ECO:0007669"/>
    <property type="project" value="UniProtKB-SubCell"/>
</dbReference>
<dbReference type="KEGG" id="scm:SCHCO_02637595"/>
<dbReference type="OMA" id="YGCHIAF"/>
<dbReference type="VEuPathDB" id="FungiDB:SCHCODRAFT_02637595"/>
<feature type="transmembrane region" description="Helical" evidence="5">
    <location>
        <begin position="20"/>
        <end position="42"/>
    </location>
</feature>
<evidence type="ECO:0000256" key="3">
    <source>
        <dbReference type="ARBA" id="ARBA00022989"/>
    </source>
</evidence>
<evidence type="ECO:0000256" key="5">
    <source>
        <dbReference type="SAM" id="Phobius"/>
    </source>
</evidence>
<accession>D8QDE3</accession>
<dbReference type="RefSeq" id="XP_003028567.1">
    <property type="nucleotide sequence ID" value="XM_003028521.1"/>
</dbReference>
<dbReference type="InterPro" id="IPR018499">
    <property type="entry name" value="Tetraspanin/Peripherin"/>
</dbReference>
<organism evidence="7">
    <name type="scientific">Schizophyllum commune (strain H4-8 / FGSC 9210)</name>
    <name type="common">Split gill fungus</name>
    <dbReference type="NCBI Taxonomy" id="578458"/>
    <lineage>
        <taxon>Eukaryota</taxon>
        <taxon>Fungi</taxon>
        <taxon>Dikarya</taxon>
        <taxon>Basidiomycota</taxon>
        <taxon>Agaricomycotina</taxon>
        <taxon>Agaricomycetes</taxon>
        <taxon>Agaricomycetidae</taxon>
        <taxon>Agaricales</taxon>
        <taxon>Schizophyllaceae</taxon>
        <taxon>Schizophyllum</taxon>
    </lineage>
</organism>